<name>A0A7J6TJ15_PEROL</name>
<evidence type="ECO:0000256" key="1">
    <source>
        <dbReference type="SAM" id="SignalP"/>
    </source>
</evidence>
<evidence type="ECO:0000313" key="2">
    <source>
        <dbReference type="EMBL" id="KAF4744837.1"/>
    </source>
</evidence>
<organism evidence="2 3">
    <name type="scientific">Perkinsus olseni</name>
    <name type="common">Perkinsus atlanticus</name>
    <dbReference type="NCBI Taxonomy" id="32597"/>
    <lineage>
        <taxon>Eukaryota</taxon>
        <taxon>Sar</taxon>
        <taxon>Alveolata</taxon>
        <taxon>Perkinsozoa</taxon>
        <taxon>Perkinsea</taxon>
        <taxon>Perkinsida</taxon>
        <taxon>Perkinsidae</taxon>
        <taxon>Perkinsus</taxon>
    </lineage>
</organism>
<proteinExistence type="predicted"/>
<reference evidence="2 3" key="1">
    <citation type="submission" date="2020-04" db="EMBL/GenBank/DDBJ databases">
        <title>Perkinsus olseni comparative genomics.</title>
        <authorList>
            <person name="Bogema D.R."/>
        </authorList>
    </citation>
    <scope>NUCLEOTIDE SEQUENCE [LARGE SCALE GENOMIC DNA]</scope>
    <source>
        <strain evidence="2 3">ATCC PRA-207</strain>
    </source>
</reference>
<dbReference type="AlphaFoldDB" id="A0A7J6TJ15"/>
<dbReference type="Proteomes" id="UP000553632">
    <property type="component" value="Unassembled WGS sequence"/>
</dbReference>
<sequence>MASFELIYSVIFLMVVVLARPSPPTGTYYKNINAQGTICVQLSWPSSPHEDVILGVKCGPRRRESEALTVDELRPFVYKLDVHSQRDYNDFRLGVNQNCNGLVNMKYFDLFDFEYTPSCQTIETPFEETQYKLRPGSCW</sequence>
<dbReference type="EMBL" id="JABANO010010618">
    <property type="protein sequence ID" value="KAF4744837.1"/>
    <property type="molecule type" value="Genomic_DNA"/>
</dbReference>
<comment type="caution">
    <text evidence="2">The sequence shown here is derived from an EMBL/GenBank/DDBJ whole genome shotgun (WGS) entry which is preliminary data.</text>
</comment>
<keyword evidence="1" id="KW-0732">Signal</keyword>
<feature type="signal peptide" evidence="1">
    <location>
        <begin position="1"/>
        <end position="19"/>
    </location>
</feature>
<gene>
    <name evidence="2" type="ORF">FOZ63_030100</name>
</gene>
<protein>
    <submittedName>
        <fullName evidence="2">Uncharacterized protein</fullName>
    </submittedName>
</protein>
<keyword evidence="3" id="KW-1185">Reference proteome</keyword>
<feature type="chain" id="PRO_5029903641" evidence="1">
    <location>
        <begin position="20"/>
        <end position="139"/>
    </location>
</feature>
<evidence type="ECO:0000313" key="3">
    <source>
        <dbReference type="Proteomes" id="UP000553632"/>
    </source>
</evidence>
<accession>A0A7J6TJ15</accession>